<evidence type="ECO:0000313" key="2">
    <source>
        <dbReference type="EMBL" id="KAH0896592.1"/>
    </source>
</evidence>
<name>A0ABQ8AVR3_BRANA</name>
<feature type="non-terminal residue" evidence="2">
    <location>
        <position position="1"/>
    </location>
</feature>
<evidence type="ECO:0000313" key="3">
    <source>
        <dbReference type="Proteomes" id="UP000824890"/>
    </source>
</evidence>
<dbReference type="Proteomes" id="UP000824890">
    <property type="component" value="Unassembled WGS sequence"/>
</dbReference>
<reference evidence="2 3" key="1">
    <citation type="submission" date="2021-05" db="EMBL/GenBank/DDBJ databases">
        <title>Genome Assembly of Synthetic Allotetraploid Brassica napus Reveals Homoeologous Exchanges between Subgenomes.</title>
        <authorList>
            <person name="Davis J.T."/>
        </authorList>
    </citation>
    <scope>NUCLEOTIDE SEQUENCE [LARGE SCALE GENOMIC DNA]</scope>
    <source>
        <strain evidence="3">cv. Da-Ae</strain>
        <tissue evidence="2">Seedling</tissue>
    </source>
</reference>
<organism evidence="2 3">
    <name type="scientific">Brassica napus</name>
    <name type="common">Rape</name>
    <dbReference type="NCBI Taxonomy" id="3708"/>
    <lineage>
        <taxon>Eukaryota</taxon>
        <taxon>Viridiplantae</taxon>
        <taxon>Streptophyta</taxon>
        <taxon>Embryophyta</taxon>
        <taxon>Tracheophyta</taxon>
        <taxon>Spermatophyta</taxon>
        <taxon>Magnoliopsida</taxon>
        <taxon>eudicotyledons</taxon>
        <taxon>Gunneridae</taxon>
        <taxon>Pentapetalae</taxon>
        <taxon>rosids</taxon>
        <taxon>malvids</taxon>
        <taxon>Brassicales</taxon>
        <taxon>Brassicaceae</taxon>
        <taxon>Brassiceae</taxon>
        <taxon>Brassica</taxon>
    </lineage>
</organism>
<keyword evidence="3" id="KW-1185">Reference proteome</keyword>
<comment type="caution">
    <text evidence="2">The sequence shown here is derived from an EMBL/GenBank/DDBJ whole genome shotgun (WGS) entry which is preliminary data.</text>
</comment>
<proteinExistence type="predicted"/>
<feature type="region of interest" description="Disordered" evidence="1">
    <location>
        <begin position="240"/>
        <end position="265"/>
    </location>
</feature>
<protein>
    <submittedName>
        <fullName evidence="2">Uncharacterized protein</fullName>
    </submittedName>
</protein>
<accession>A0ABQ8AVR3</accession>
<sequence>YSVSTDKPKRYPFSLSKKNYETFHLHLSISPTISYGTVSSLKRSVSPPVLLLLNRSLSPPPFSALNIRMFLWAEFRDPRFYPSSCESLPSIATIGGLTEAARLGTSQAELKGGTTRAPIIYEATNCSLYIGREKMAMYGSVVTLVWCNGDGHGNQSDDSPDMDVIGISGKFLLYVIDNFFSDINKLVAVNCIEGHGSSLGRFKSHASNIVFDEHRENILPSSEGDVGLAASSGPSVLGDKVDEECAAADPPEISDAQNNRKRCRE</sequence>
<gene>
    <name evidence="2" type="ORF">HID58_046160</name>
</gene>
<dbReference type="EMBL" id="JAGKQM010000012">
    <property type="protein sequence ID" value="KAH0896592.1"/>
    <property type="molecule type" value="Genomic_DNA"/>
</dbReference>
<evidence type="ECO:0000256" key="1">
    <source>
        <dbReference type="SAM" id="MobiDB-lite"/>
    </source>
</evidence>